<evidence type="ECO:0000256" key="1">
    <source>
        <dbReference type="ARBA" id="ARBA00009865"/>
    </source>
</evidence>
<feature type="signal peptide" evidence="7">
    <location>
        <begin position="1"/>
        <end position="15"/>
    </location>
</feature>
<dbReference type="InterPro" id="IPR006710">
    <property type="entry name" value="Glyco_hydro_43"/>
</dbReference>
<evidence type="ECO:0000256" key="5">
    <source>
        <dbReference type="PIRSR" id="PIRSR606710-2"/>
    </source>
</evidence>
<dbReference type="SUPFAM" id="SSF75005">
    <property type="entry name" value="Arabinanase/levansucrase/invertase"/>
    <property type="match status" value="1"/>
</dbReference>
<organism evidence="8 9">
    <name type="scientific">Knufia fluminis</name>
    <dbReference type="NCBI Taxonomy" id="191047"/>
    <lineage>
        <taxon>Eukaryota</taxon>
        <taxon>Fungi</taxon>
        <taxon>Dikarya</taxon>
        <taxon>Ascomycota</taxon>
        <taxon>Pezizomycotina</taxon>
        <taxon>Eurotiomycetes</taxon>
        <taxon>Chaetothyriomycetidae</taxon>
        <taxon>Chaetothyriales</taxon>
        <taxon>Trichomeriaceae</taxon>
        <taxon>Knufia</taxon>
    </lineage>
</organism>
<gene>
    <name evidence="8" type="ORF">OHC33_009005</name>
</gene>
<evidence type="ECO:0000256" key="4">
    <source>
        <dbReference type="PIRSR" id="PIRSR606710-1"/>
    </source>
</evidence>
<feature type="active site" description="Proton acceptor" evidence="4">
    <location>
        <position position="43"/>
    </location>
</feature>
<dbReference type="PANTHER" id="PTHR42812:SF5">
    <property type="entry name" value="ENDO-ARABINASE"/>
    <property type="match status" value="1"/>
</dbReference>
<dbReference type="GO" id="GO:0004553">
    <property type="term" value="F:hydrolase activity, hydrolyzing O-glycosyl compounds"/>
    <property type="evidence" value="ECO:0007669"/>
    <property type="project" value="InterPro"/>
</dbReference>
<evidence type="ECO:0000256" key="2">
    <source>
        <dbReference type="ARBA" id="ARBA00022801"/>
    </source>
</evidence>
<keyword evidence="9" id="KW-1185">Reference proteome</keyword>
<evidence type="ECO:0000256" key="7">
    <source>
        <dbReference type="SAM" id="SignalP"/>
    </source>
</evidence>
<keyword evidence="2 6" id="KW-0378">Hydrolase</keyword>
<comment type="similarity">
    <text evidence="1 6">Belongs to the glycosyl hydrolase 43 family.</text>
</comment>
<dbReference type="CDD" id="cd08999">
    <property type="entry name" value="GH43_ABN-like"/>
    <property type="match status" value="1"/>
</dbReference>
<protein>
    <recommendedName>
        <fullName evidence="10">Glycoside hydrolase family 43 protein</fullName>
    </recommendedName>
</protein>
<dbReference type="AlphaFoldDB" id="A0AAN8EAG2"/>
<reference evidence="8 9" key="1">
    <citation type="submission" date="2022-12" db="EMBL/GenBank/DDBJ databases">
        <title>Genomic features and morphological characterization of a novel Knufia sp. strain isolated from spacecraft assembly facility.</title>
        <authorList>
            <person name="Teixeira M."/>
            <person name="Chander A.M."/>
            <person name="Stajich J.E."/>
            <person name="Venkateswaran K."/>
        </authorList>
    </citation>
    <scope>NUCLEOTIDE SEQUENCE [LARGE SCALE GENOMIC DNA]</scope>
    <source>
        <strain evidence="8 9">FJI-L2-BK-P2</strain>
    </source>
</reference>
<keyword evidence="3 6" id="KW-0326">Glycosidase</keyword>
<feature type="chain" id="PRO_5042939453" description="Glycoside hydrolase family 43 protein" evidence="7">
    <location>
        <begin position="16"/>
        <end position="360"/>
    </location>
</feature>
<dbReference type="EMBL" id="JAKLMC020000030">
    <property type="protein sequence ID" value="KAK5950043.1"/>
    <property type="molecule type" value="Genomic_DNA"/>
</dbReference>
<comment type="caution">
    <text evidence="8">The sequence shown here is derived from an EMBL/GenBank/DDBJ whole genome shotgun (WGS) entry which is preliminary data.</text>
</comment>
<dbReference type="GO" id="GO:0005975">
    <property type="term" value="P:carbohydrate metabolic process"/>
    <property type="evidence" value="ECO:0007669"/>
    <property type="project" value="InterPro"/>
</dbReference>
<keyword evidence="7" id="KW-0732">Signal</keyword>
<dbReference type="Pfam" id="PF04616">
    <property type="entry name" value="Glyco_hydro_43"/>
    <property type="match status" value="1"/>
</dbReference>
<proteinExistence type="inferred from homology"/>
<evidence type="ECO:0000256" key="6">
    <source>
        <dbReference type="RuleBase" id="RU361187"/>
    </source>
</evidence>
<evidence type="ECO:0000313" key="8">
    <source>
        <dbReference type="EMBL" id="KAK5950043.1"/>
    </source>
</evidence>
<evidence type="ECO:0000313" key="9">
    <source>
        <dbReference type="Proteomes" id="UP001316803"/>
    </source>
</evidence>
<dbReference type="Gene3D" id="2.115.10.20">
    <property type="entry name" value="Glycosyl hydrolase domain, family 43"/>
    <property type="match status" value="1"/>
</dbReference>
<evidence type="ECO:0008006" key="10">
    <source>
        <dbReference type="Google" id="ProtNLM"/>
    </source>
</evidence>
<feature type="active site" description="Proton donor" evidence="4">
    <location>
        <position position="233"/>
    </location>
</feature>
<dbReference type="InterPro" id="IPR051795">
    <property type="entry name" value="Glycosyl_Hydrlase_43"/>
</dbReference>
<dbReference type="Proteomes" id="UP001316803">
    <property type="component" value="Unassembled WGS sequence"/>
</dbReference>
<name>A0AAN8EAG2_9EURO</name>
<accession>A0AAN8EAG2</accession>
<dbReference type="InterPro" id="IPR023296">
    <property type="entry name" value="Glyco_hydro_beta-prop_sf"/>
</dbReference>
<sequence>MAYLLTLALLAPASAKLYQPTEIPLQGLSNSIRGPHITANFPDPGLFYQDGTTYAFATNNRKPRRAHINVQVATSIDNTTWAIEHGLDALPKTATWQTGGAVWAPDVKQLPSGQYILYYTDSLVHQPQTHCIGAAVSSHITGPYEPLHRPLICPHGGAIDPAGFYDSSTNRRYIIYKIDGNSLGHGGSCNNDVMPLISTPLMLQEVDNEDGLSFIGEPVKLLDRDAIDGPLIEAPAMHRTSDGVYFLFYSANCYTGPLYHTSYATATDITGPYTKAGRPLFITGDYDGLTGPGGMDILEDARGGAYIAFHGIMNIHNDPSRLLTDVRGFDRGMYTGRIRFDGRTATTGVGFSALEPSREL</sequence>
<feature type="site" description="Important for catalytic activity, responsible for pKa modulation of the active site Glu and correct orientation of both the proton donor and substrate" evidence="5">
    <location>
        <position position="160"/>
    </location>
</feature>
<evidence type="ECO:0000256" key="3">
    <source>
        <dbReference type="ARBA" id="ARBA00023295"/>
    </source>
</evidence>
<dbReference type="PANTHER" id="PTHR42812">
    <property type="entry name" value="BETA-XYLOSIDASE"/>
    <property type="match status" value="1"/>
</dbReference>